<accession>A0ABW3Z6Q8</accession>
<feature type="domain" description="Flagellar basal-body/hook protein C-terminal" evidence="8">
    <location>
        <begin position="565"/>
        <end position="605"/>
    </location>
</feature>
<evidence type="ECO:0000256" key="1">
    <source>
        <dbReference type="ARBA" id="ARBA00004117"/>
    </source>
</evidence>
<name>A0ABW3Z6Q8_9HYPH</name>
<organism evidence="10 11">
    <name type="scientific">Methylopila musalis</name>
    <dbReference type="NCBI Taxonomy" id="1134781"/>
    <lineage>
        <taxon>Bacteria</taxon>
        <taxon>Pseudomonadati</taxon>
        <taxon>Pseudomonadota</taxon>
        <taxon>Alphaproteobacteria</taxon>
        <taxon>Hyphomicrobiales</taxon>
        <taxon>Methylopilaceae</taxon>
        <taxon>Methylopila</taxon>
    </lineage>
</organism>
<dbReference type="InterPro" id="IPR001444">
    <property type="entry name" value="Flag_bb_rod_N"/>
</dbReference>
<evidence type="ECO:0000259" key="9">
    <source>
        <dbReference type="Pfam" id="PF22638"/>
    </source>
</evidence>
<comment type="caution">
    <text evidence="10">The sequence shown here is derived from an EMBL/GenBank/DDBJ whole genome shotgun (WGS) entry which is preliminary data.</text>
</comment>
<gene>
    <name evidence="10" type="primary">flgK</name>
    <name evidence="10" type="ORF">ACFQ4O_08070</name>
</gene>
<dbReference type="InterPro" id="IPR053927">
    <property type="entry name" value="FlgK_helical"/>
</dbReference>
<dbReference type="PANTHER" id="PTHR30033">
    <property type="entry name" value="FLAGELLAR HOOK-ASSOCIATED PROTEIN 1"/>
    <property type="match status" value="1"/>
</dbReference>
<feature type="domain" description="Flagellar basal body rod protein N-terminal" evidence="7">
    <location>
        <begin position="9"/>
        <end position="36"/>
    </location>
</feature>
<dbReference type="InterPro" id="IPR002371">
    <property type="entry name" value="FlgK"/>
</dbReference>
<evidence type="ECO:0000313" key="11">
    <source>
        <dbReference type="Proteomes" id="UP001597171"/>
    </source>
</evidence>
<evidence type="ECO:0000256" key="3">
    <source>
        <dbReference type="ARBA" id="ARBA00009677"/>
    </source>
</evidence>
<comment type="subcellular location">
    <subcellularLocation>
        <location evidence="1">Bacterial flagellum basal body</location>
    </subcellularLocation>
    <subcellularLocation>
        <location evidence="2">Secreted</location>
    </subcellularLocation>
</comment>
<evidence type="ECO:0000256" key="5">
    <source>
        <dbReference type="ARBA" id="ARBA00022525"/>
    </source>
</evidence>
<evidence type="ECO:0000259" key="8">
    <source>
        <dbReference type="Pfam" id="PF06429"/>
    </source>
</evidence>
<keyword evidence="6" id="KW-0975">Bacterial flagellum</keyword>
<feature type="domain" description="Flagellar hook-associated protein FlgK helical" evidence="9">
    <location>
        <begin position="89"/>
        <end position="331"/>
    </location>
</feature>
<dbReference type="NCBIfam" id="TIGR02492">
    <property type="entry name" value="flgK_ends"/>
    <property type="match status" value="1"/>
</dbReference>
<sequence length="606" mass="60748">MSLTSALGSALSGLKANQAGLDVVAGNVANASTPGYVRKSTSPVASVAGGATTGVRTTEVKREIDLQLQKQLRTETAGASYASTRAAFLEQLQSLFGTPGAESSLDAQVSDLSTAIDALAASPDDQSARAGVLQQAGLLAQQLNAATTDVQALRASADQGLKDGVDAANEALTSIETITRAIVQAQARGGSTADLEDQRDMAVNTLSGLMDVKVESLAGGDIRIKTQGGLTLYDNGASTLSVTGGGAPVTAGSAYASDPSRSTLGTVTLTSPSGYATDLLANNALRSGELKAYAELRDETLPQAQTQLDELASQLALAFGATTTTGEAVTGGVALDVAGAQPGDRMTLAYTSGGVAGAATIVNVTDPSRLPLSGGLIGVDFSSPTAAADIEAALQAAGAAVTVTATDDGFAFTSGAADVTVTGATSRVTATGLSDGSVALPLFVDGAGGAIYSESLDGGAQRTGFAGRITVNPDLIADPSALVKTSADAAAGDQTRVDFLKDALSGDRTFSGDAGLRGSSAPFTGTLSEFAQGIISTQASASASATRVADGQSLVVSSLEDRFSAASGVDVDEEMTKLIQYQTAYSANARVMTTVNDMLKQLLNIL</sequence>
<keyword evidence="10" id="KW-0966">Cell projection</keyword>
<keyword evidence="10" id="KW-0282">Flagellum</keyword>
<evidence type="ECO:0000256" key="2">
    <source>
        <dbReference type="ARBA" id="ARBA00004613"/>
    </source>
</evidence>
<evidence type="ECO:0000313" key="10">
    <source>
        <dbReference type="EMBL" id="MFD1331955.1"/>
    </source>
</evidence>
<dbReference type="InterPro" id="IPR010930">
    <property type="entry name" value="Flg_bb/hook_C_dom"/>
</dbReference>
<keyword evidence="11" id="KW-1185">Reference proteome</keyword>
<proteinExistence type="inferred from homology"/>
<dbReference type="RefSeq" id="WP_378775188.1">
    <property type="nucleotide sequence ID" value="NZ_JBHTMX010000051.1"/>
</dbReference>
<dbReference type="Pfam" id="PF00460">
    <property type="entry name" value="Flg_bb_rod"/>
    <property type="match status" value="1"/>
</dbReference>
<evidence type="ECO:0000256" key="4">
    <source>
        <dbReference type="ARBA" id="ARBA00016244"/>
    </source>
</evidence>
<dbReference type="SUPFAM" id="SSF64518">
    <property type="entry name" value="Phase 1 flagellin"/>
    <property type="match status" value="1"/>
</dbReference>
<dbReference type="PANTHER" id="PTHR30033:SF1">
    <property type="entry name" value="FLAGELLAR HOOK-ASSOCIATED PROTEIN 1"/>
    <property type="match status" value="1"/>
</dbReference>
<dbReference type="Pfam" id="PF06429">
    <property type="entry name" value="Flg_bbr_C"/>
    <property type="match status" value="1"/>
</dbReference>
<comment type="similarity">
    <text evidence="3">Belongs to the flagella basal body rod proteins family.</text>
</comment>
<dbReference type="Proteomes" id="UP001597171">
    <property type="component" value="Unassembled WGS sequence"/>
</dbReference>
<reference evidence="11" key="1">
    <citation type="journal article" date="2019" name="Int. J. Syst. Evol. Microbiol.">
        <title>The Global Catalogue of Microorganisms (GCM) 10K type strain sequencing project: providing services to taxonomists for standard genome sequencing and annotation.</title>
        <authorList>
            <consortium name="The Broad Institute Genomics Platform"/>
            <consortium name="The Broad Institute Genome Sequencing Center for Infectious Disease"/>
            <person name="Wu L."/>
            <person name="Ma J."/>
        </authorList>
    </citation>
    <scope>NUCLEOTIDE SEQUENCE [LARGE SCALE GENOMIC DNA]</scope>
    <source>
        <strain evidence="11">CCUG 61696</strain>
    </source>
</reference>
<dbReference type="Pfam" id="PF22638">
    <property type="entry name" value="FlgK_D1"/>
    <property type="match status" value="1"/>
</dbReference>
<keyword evidence="10" id="KW-0969">Cilium</keyword>
<evidence type="ECO:0000259" key="7">
    <source>
        <dbReference type="Pfam" id="PF00460"/>
    </source>
</evidence>
<evidence type="ECO:0000256" key="6">
    <source>
        <dbReference type="ARBA" id="ARBA00023143"/>
    </source>
</evidence>
<protein>
    <recommendedName>
        <fullName evidence="4">Flagellar hook-associated protein 1</fullName>
    </recommendedName>
</protein>
<keyword evidence="5" id="KW-0964">Secreted</keyword>
<dbReference type="EMBL" id="JBHTMX010000051">
    <property type="protein sequence ID" value="MFD1331955.1"/>
    <property type="molecule type" value="Genomic_DNA"/>
</dbReference>